<dbReference type="EMBL" id="PDCK01000043">
    <property type="protein sequence ID" value="PRQ35040.1"/>
    <property type="molecule type" value="Genomic_DNA"/>
</dbReference>
<dbReference type="InterPro" id="IPR011043">
    <property type="entry name" value="Gal_Oxase/kelch_b-propeller"/>
</dbReference>
<evidence type="ECO:0000313" key="3">
    <source>
        <dbReference type="Proteomes" id="UP000238479"/>
    </source>
</evidence>
<dbReference type="CDD" id="cd22157">
    <property type="entry name" value="F-box_AtFBW1-like"/>
    <property type="match status" value="1"/>
</dbReference>
<dbReference type="SMART" id="SM00256">
    <property type="entry name" value="FBOX"/>
    <property type="match status" value="1"/>
</dbReference>
<dbReference type="Pfam" id="PF07734">
    <property type="entry name" value="FBA_1"/>
    <property type="match status" value="1"/>
</dbReference>
<dbReference type="SUPFAM" id="SSF50965">
    <property type="entry name" value="Galactose oxidase, central domain"/>
    <property type="match status" value="1"/>
</dbReference>
<dbReference type="Proteomes" id="UP000238479">
    <property type="component" value="Chromosome 5"/>
</dbReference>
<dbReference type="InterPro" id="IPR050796">
    <property type="entry name" value="SCF_F-box_component"/>
</dbReference>
<evidence type="ECO:0000313" key="2">
    <source>
        <dbReference type="EMBL" id="PRQ35040.1"/>
    </source>
</evidence>
<dbReference type="PANTHER" id="PTHR31672:SF13">
    <property type="entry name" value="F-BOX PROTEIN CPR30-LIKE"/>
    <property type="match status" value="1"/>
</dbReference>
<dbReference type="AlphaFoldDB" id="A0A2P6QLI6"/>
<gene>
    <name evidence="2" type="ORF">RchiOBHm_Chr5g0075691</name>
</gene>
<dbReference type="InterPro" id="IPR036047">
    <property type="entry name" value="F-box-like_dom_sf"/>
</dbReference>
<sequence>MLHCVDLPEDVLVKILCRLPVKYLIRFTCVSKRWRSVITSDPQFAKSHLQLALQQGTLRHRVLTSAYYFYFELATPYHDVPTRFHSFEDNSSVRTLTYPTEENNYPHILVSCNGLVLLAEPTTSQFNLYIWNPTTRFSRKIPHLPESDLFSISLGHVSATDDYKVVLIPLSGSSGHVYSLREKIWKVVEVPPSHSWQWFPVGTYSNGAIHWVNYCTPENSERVIYAFDLANEEFGKVALPDSFQNGYDMNGRTIRTQVHLGGCLCVSSDADHGLIEFWVMTEYGVPESWVKLFQFEVRDLRKVSAHSYYGCSPIFVTEGGTVLMKFSDKMEFFKIERSKEGKLVCSRRYRLEEEVHGCKYISHATVYDETLVSIPE</sequence>
<dbReference type="InterPro" id="IPR017451">
    <property type="entry name" value="F-box-assoc_interact_dom"/>
</dbReference>
<proteinExistence type="predicted"/>
<dbReference type="NCBIfam" id="TIGR01640">
    <property type="entry name" value="F_box_assoc_1"/>
    <property type="match status" value="1"/>
</dbReference>
<accession>A0A2P6QLI6</accession>
<dbReference type="Gramene" id="PRQ35040">
    <property type="protein sequence ID" value="PRQ35040"/>
    <property type="gene ID" value="RchiOBHm_Chr5g0075691"/>
</dbReference>
<dbReference type="InterPro" id="IPR001810">
    <property type="entry name" value="F-box_dom"/>
</dbReference>
<keyword evidence="3" id="KW-1185">Reference proteome</keyword>
<dbReference type="OMA" id="CKYISHA"/>
<name>A0A2P6QLI6_ROSCH</name>
<dbReference type="PROSITE" id="PS50181">
    <property type="entry name" value="FBOX"/>
    <property type="match status" value="1"/>
</dbReference>
<comment type="caution">
    <text evidence="2">The sequence shown here is derived from an EMBL/GenBank/DDBJ whole genome shotgun (WGS) entry which is preliminary data.</text>
</comment>
<evidence type="ECO:0000259" key="1">
    <source>
        <dbReference type="PROSITE" id="PS50181"/>
    </source>
</evidence>
<dbReference type="STRING" id="74649.A0A2P6QLI6"/>
<protein>
    <submittedName>
        <fullName evidence="2">Putative F-box domain, galactose oxidase/kelch, beta-propeller, F-box associated interaction</fullName>
    </submittedName>
</protein>
<dbReference type="SUPFAM" id="SSF81383">
    <property type="entry name" value="F-box domain"/>
    <property type="match status" value="1"/>
</dbReference>
<dbReference type="Gene3D" id="1.20.1280.50">
    <property type="match status" value="1"/>
</dbReference>
<organism evidence="2 3">
    <name type="scientific">Rosa chinensis</name>
    <name type="common">China rose</name>
    <dbReference type="NCBI Taxonomy" id="74649"/>
    <lineage>
        <taxon>Eukaryota</taxon>
        <taxon>Viridiplantae</taxon>
        <taxon>Streptophyta</taxon>
        <taxon>Embryophyta</taxon>
        <taxon>Tracheophyta</taxon>
        <taxon>Spermatophyta</taxon>
        <taxon>Magnoliopsida</taxon>
        <taxon>eudicotyledons</taxon>
        <taxon>Gunneridae</taxon>
        <taxon>Pentapetalae</taxon>
        <taxon>rosids</taxon>
        <taxon>fabids</taxon>
        <taxon>Rosales</taxon>
        <taxon>Rosaceae</taxon>
        <taxon>Rosoideae</taxon>
        <taxon>Rosoideae incertae sedis</taxon>
        <taxon>Rosa</taxon>
    </lineage>
</organism>
<dbReference type="PANTHER" id="PTHR31672">
    <property type="entry name" value="BNACNNG10540D PROTEIN"/>
    <property type="match status" value="1"/>
</dbReference>
<feature type="domain" description="F-box" evidence="1">
    <location>
        <begin position="1"/>
        <end position="47"/>
    </location>
</feature>
<dbReference type="InterPro" id="IPR006527">
    <property type="entry name" value="F-box-assoc_dom_typ1"/>
</dbReference>
<dbReference type="Pfam" id="PF00646">
    <property type="entry name" value="F-box"/>
    <property type="match status" value="1"/>
</dbReference>
<reference evidence="2 3" key="1">
    <citation type="journal article" date="2018" name="Nat. Genet.">
        <title>The Rosa genome provides new insights in the design of modern roses.</title>
        <authorList>
            <person name="Bendahmane M."/>
        </authorList>
    </citation>
    <scope>NUCLEOTIDE SEQUENCE [LARGE SCALE GENOMIC DNA]</scope>
    <source>
        <strain evidence="3">cv. Old Blush</strain>
    </source>
</reference>